<keyword evidence="9 10" id="KW-0472">Membrane</keyword>
<dbReference type="InterPro" id="IPR017871">
    <property type="entry name" value="ABC_transporter-like_CS"/>
</dbReference>
<feature type="transmembrane region" description="Helical" evidence="10">
    <location>
        <begin position="174"/>
        <end position="194"/>
    </location>
</feature>
<dbReference type="InterPro" id="IPR003593">
    <property type="entry name" value="AAA+_ATPase"/>
</dbReference>
<reference evidence="13 14" key="1">
    <citation type="submission" date="2020-08" db="EMBL/GenBank/DDBJ databases">
        <title>Genomic Encyclopedia of Type Strains, Phase IV (KMG-IV): sequencing the most valuable type-strain genomes for metagenomic binning, comparative biology and taxonomic classification.</title>
        <authorList>
            <person name="Goeker M."/>
        </authorList>
    </citation>
    <scope>NUCLEOTIDE SEQUENCE [LARGE SCALE GENOMIC DNA]</scope>
    <source>
        <strain evidence="13 14">DSM 27026</strain>
    </source>
</reference>
<dbReference type="GO" id="GO:0042883">
    <property type="term" value="P:cysteine transport"/>
    <property type="evidence" value="ECO:0007669"/>
    <property type="project" value="InterPro"/>
</dbReference>
<keyword evidence="14" id="KW-1185">Reference proteome</keyword>
<dbReference type="EMBL" id="JACHFJ010000006">
    <property type="protein sequence ID" value="MBB5373379.1"/>
    <property type="molecule type" value="Genomic_DNA"/>
</dbReference>
<dbReference type="GO" id="GO:0005886">
    <property type="term" value="C:plasma membrane"/>
    <property type="evidence" value="ECO:0007669"/>
    <property type="project" value="UniProtKB-SubCell"/>
</dbReference>
<sequence>MATHAPPMSRATAKRLNAWLRGRAKPVRAALLGAVTAGSCGGLLLVAQAWALARIVDGVVTRHLGLAATWPWLWALLGIFAARALAGVASERLAFAAAAGAKQTLRRELHAKLASLGTSSVQGQASGALAALLTDGLDKLDQYYSAYLPQAALAMFIPAALLAFAFPADWVSGLIMLASAPLIPLFMVIVGKGAEQLNQRQWRRLARMSAHFFDVIEGLTTLKLFNASRIEARIVERMSDEYRHSVMAVLRVAFLSALVLEFFATLSIAMIAVYIGFRLYYGEMSLLPGFYVLLLAPEFYRPLRAMGTQHHARMEAVAAAEQIVALLETPAPERLSTQGKLPDARIRMISLEGVDFSYRSGQPVLRGIDLTLKQGERVALIGPSGGGKSTLARLLLGLATPDAGRIVVDGVDLRGIDPQGWFARVAWLPQAPTIFHGSIAENLRLAKPDATETELRAAAEAAGAAGFIERLPRGYDSLVGEHGQGLSGGEIRRLALARALLKDADLLILDEADASLDAAAAAAVNHAVATQTRDRAVLVIAHRLESVADADRIVVLADGRVVETGTPAELRARPGAYAAALAAYGGAA</sequence>
<dbReference type="AlphaFoldDB" id="A0A840VMH4"/>
<evidence type="ECO:0000256" key="5">
    <source>
        <dbReference type="ARBA" id="ARBA00022692"/>
    </source>
</evidence>
<feature type="transmembrane region" description="Helical" evidence="10">
    <location>
        <begin position="248"/>
        <end position="273"/>
    </location>
</feature>
<keyword evidence="6" id="KW-0547">Nucleotide-binding</keyword>
<evidence type="ECO:0000313" key="14">
    <source>
        <dbReference type="Proteomes" id="UP000553706"/>
    </source>
</evidence>
<evidence type="ECO:0000256" key="4">
    <source>
        <dbReference type="ARBA" id="ARBA00022519"/>
    </source>
</evidence>
<accession>A0A840VMH4</accession>
<dbReference type="Pfam" id="PF00005">
    <property type="entry name" value="ABC_tran"/>
    <property type="match status" value="1"/>
</dbReference>
<evidence type="ECO:0000256" key="7">
    <source>
        <dbReference type="ARBA" id="ARBA00022840"/>
    </source>
</evidence>
<dbReference type="SUPFAM" id="SSF52540">
    <property type="entry name" value="P-loop containing nucleoside triphosphate hydrolases"/>
    <property type="match status" value="1"/>
</dbReference>
<dbReference type="NCBIfam" id="TIGR02857">
    <property type="entry name" value="CydD"/>
    <property type="match status" value="1"/>
</dbReference>
<feature type="domain" description="ABC transmembrane type-1" evidence="12">
    <location>
        <begin position="32"/>
        <end position="309"/>
    </location>
</feature>
<organism evidence="13 14">
    <name type="scientific">Acidocella aromatica</name>
    <dbReference type="NCBI Taxonomy" id="1303579"/>
    <lineage>
        <taxon>Bacteria</taxon>
        <taxon>Pseudomonadati</taxon>
        <taxon>Pseudomonadota</taxon>
        <taxon>Alphaproteobacteria</taxon>
        <taxon>Acetobacterales</taxon>
        <taxon>Acidocellaceae</taxon>
        <taxon>Acidocella</taxon>
    </lineage>
</organism>
<evidence type="ECO:0000256" key="2">
    <source>
        <dbReference type="ARBA" id="ARBA00022448"/>
    </source>
</evidence>
<name>A0A840VMH4_9PROT</name>
<feature type="domain" description="ABC transporter" evidence="11">
    <location>
        <begin position="349"/>
        <end position="583"/>
    </location>
</feature>
<dbReference type="Gene3D" id="1.20.1560.10">
    <property type="entry name" value="ABC transporter type 1, transmembrane domain"/>
    <property type="match status" value="1"/>
</dbReference>
<dbReference type="FunFam" id="3.40.50.300:FF:001001">
    <property type="entry name" value="Multidrug ABC transporter ATP-binding protein"/>
    <property type="match status" value="1"/>
</dbReference>
<dbReference type="InterPro" id="IPR011527">
    <property type="entry name" value="ABC1_TM_dom"/>
</dbReference>
<dbReference type="SMART" id="SM00382">
    <property type="entry name" value="AAA"/>
    <property type="match status" value="1"/>
</dbReference>
<keyword evidence="5 10" id="KW-0812">Transmembrane</keyword>
<evidence type="ECO:0000256" key="6">
    <source>
        <dbReference type="ARBA" id="ARBA00022741"/>
    </source>
</evidence>
<dbReference type="PANTHER" id="PTHR24221:SF590">
    <property type="entry name" value="COMPONENT LINKED WITH THE ASSEMBLY OF CYTOCHROME' TRANSPORT TRANSMEMBRANE ATP-BINDING PROTEIN ABC TRANSPORTER CYDD-RELATED"/>
    <property type="match status" value="1"/>
</dbReference>
<evidence type="ECO:0000313" key="13">
    <source>
        <dbReference type="EMBL" id="MBB5373379.1"/>
    </source>
</evidence>
<evidence type="ECO:0000259" key="11">
    <source>
        <dbReference type="PROSITE" id="PS50893"/>
    </source>
</evidence>
<dbReference type="PROSITE" id="PS50929">
    <property type="entry name" value="ABC_TM1F"/>
    <property type="match status" value="1"/>
</dbReference>
<dbReference type="InterPro" id="IPR014216">
    <property type="entry name" value="ABC_transptr_CydD"/>
</dbReference>
<dbReference type="RefSeq" id="WP_183266387.1">
    <property type="nucleotide sequence ID" value="NZ_JACHFJ010000006.1"/>
</dbReference>
<keyword evidence="7 13" id="KW-0067">ATP-binding</keyword>
<dbReference type="SUPFAM" id="SSF90123">
    <property type="entry name" value="ABC transporter transmembrane region"/>
    <property type="match status" value="1"/>
</dbReference>
<feature type="transmembrane region" description="Helical" evidence="10">
    <location>
        <begin position="69"/>
        <end position="86"/>
    </location>
</feature>
<evidence type="ECO:0000256" key="10">
    <source>
        <dbReference type="SAM" id="Phobius"/>
    </source>
</evidence>
<dbReference type="PROSITE" id="PS00211">
    <property type="entry name" value="ABC_TRANSPORTER_1"/>
    <property type="match status" value="1"/>
</dbReference>
<comment type="caution">
    <text evidence="13">The sequence shown here is derived from an EMBL/GenBank/DDBJ whole genome shotgun (WGS) entry which is preliminary data.</text>
</comment>
<dbReference type="Proteomes" id="UP000553706">
    <property type="component" value="Unassembled WGS sequence"/>
</dbReference>
<protein>
    <submittedName>
        <fullName evidence="13">ATP-binding cassette subfamily C protein CydD</fullName>
    </submittedName>
</protein>
<gene>
    <name evidence="13" type="ORF">HNP71_001639</name>
</gene>
<evidence type="ECO:0000259" key="12">
    <source>
        <dbReference type="PROSITE" id="PS50929"/>
    </source>
</evidence>
<dbReference type="GO" id="GO:0016887">
    <property type="term" value="F:ATP hydrolysis activity"/>
    <property type="evidence" value="ECO:0007669"/>
    <property type="project" value="InterPro"/>
</dbReference>
<comment type="subcellular location">
    <subcellularLocation>
        <location evidence="1">Cell membrane</location>
        <topology evidence="1">Multi-pass membrane protein</topology>
    </subcellularLocation>
</comment>
<keyword evidence="8 10" id="KW-1133">Transmembrane helix</keyword>
<feature type="transmembrane region" description="Helical" evidence="10">
    <location>
        <begin position="147"/>
        <end position="168"/>
    </location>
</feature>
<dbReference type="InterPro" id="IPR027417">
    <property type="entry name" value="P-loop_NTPase"/>
</dbReference>
<dbReference type="InterPro" id="IPR036640">
    <property type="entry name" value="ABC1_TM_sf"/>
</dbReference>
<dbReference type="Gene3D" id="3.40.50.300">
    <property type="entry name" value="P-loop containing nucleotide triphosphate hydrolases"/>
    <property type="match status" value="1"/>
</dbReference>
<dbReference type="Pfam" id="PF00664">
    <property type="entry name" value="ABC_membrane"/>
    <property type="match status" value="1"/>
</dbReference>
<keyword evidence="3" id="KW-1003">Cell membrane</keyword>
<evidence type="ECO:0000256" key="1">
    <source>
        <dbReference type="ARBA" id="ARBA00004651"/>
    </source>
</evidence>
<keyword evidence="2" id="KW-0813">Transport</keyword>
<evidence type="ECO:0000256" key="8">
    <source>
        <dbReference type="ARBA" id="ARBA00022989"/>
    </source>
</evidence>
<evidence type="ECO:0000256" key="9">
    <source>
        <dbReference type="ARBA" id="ARBA00023136"/>
    </source>
</evidence>
<dbReference type="CDD" id="cd18584">
    <property type="entry name" value="ABC_6TM_AarD_CydD"/>
    <property type="match status" value="1"/>
</dbReference>
<dbReference type="GO" id="GO:0005524">
    <property type="term" value="F:ATP binding"/>
    <property type="evidence" value="ECO:0007669"/>
    <property type="project" value="UniProtKB-KW"/>
</dbReference>
<dbReference type="InterPro" id="IPR003439">
    <property type="entry name" value="ABC_transporter-like_ATP-bd"/>
</dbReference>
<dbReference type="PANTHER" id="PTHR24221">
    <property type="entry name" value="ATP-BINDING CASSETTE SUB-FAMILY B"/>
    <property type="match status" value="1"/>
</dbReference>
<keyword evidence="4" id="KW-0997">Cell inner membrane</keyword>
<evidence type="ECO:0000256" key="3">
    <source>
        <dbReference type="ARBA" id="ARBA00022475"/>
    </source>
</evidence>
<proteinExistence type="predicted"/>
<dbReference type="InterPro" id="IPR039421">
    <property type="entry name" value="Type_1_exporter"/>
</dbReference>
<dbReference type="PROSITE" id="PS50893">
    <property type="entry name" value="ABC_TRANSPORTER_2"/>
    <property type="match status" value="1"/>
</dbReference>
<dbReference type="GO" id="GO:0140359">
    <property type="term" value="F:ABC-type transporter activity"/>
    <property type="evidence" value="ECO:0007669"/>
    <property type="project" value="InterPro"/>
</dbReference>